<dbReference type="EMBL" id="JBIACK010000001">
    <property type="protein sequence ID" value="MFE8700136.1"/>
    <property type="molecule type" value="Genomic_DNA"/>
</dbReference>
<name>A0ABW6K7K5_9BACI</name>
<protein>
    <submittedName>
        <fullName evidence="2">Spore germination protein GerPC</fullName>
    </submittedName>
</protein>
<dbReference type="Proteomes" id="UP001601059">
    <property type="component" value="Unassembled WGS sequence"/>
</dbReference>
<feature type="region of interest" description="Disordered" evidence="1">
    <location>
        <begin position="138"/>
        <end position="165"/>
    </location>
</feature>
<reference evidence="2 3" key="1">
    <citation type="submission" date="2024-08" db="EMBL/GenBank/DDBJ databases">
        <title>Two novel Cytobacillus novel species.</title>
        <authorList>
            <person name="Liu G."/>
        </authorList>
    </citation>
    <scope>NUCLEOTIDE SEQUENCE [LARGE SCALE GENOMIC DNA]</scope>
    <source>
        <strain evidence="2 3">FJAT-54145</strain>
    </source>
</reference>
<dbReference type="RefSeq" id="WP_389358930.1">
    <property type="nucleotide sequence ID" value="NZ_JBIACK010000001.1"/>
</dbReference>
<sequence length="165" mass="19339">MNNYWPYTYYPYNYQPQQPIDQRYYHPKYVNHTEQQQNQNLNQEQNLNLLQYQKQENEQAPTSSPSSLVETILEKLNKIEEEHKKLKKEIENIKPVTIENVNYKIQDLSVQELSGTLLVGLTSLSDAEELKKLLTEKGPVSLNDMDTEDIQNSMGEENTTENQES</sequence>
<comment type="caution">
    <text evidence="2">The sequence shown here is derived from an EMBL/GenBank/DDBJ whole genome shotgun (WGS) entry which is preliminary data.</text>
</comment>
<evidence type="ECO:0000313" key="2">
    <source>
        <dbReference type="EMBL" id="MFE8700136.1"/>
    </source>
</evidence>
<evidence type="ECO:0000256" key="1">
    <source>
        <dbReference type="SAM" id="MobiDB-lite"/>
    </source>
</evidence>
<organism evidence="2 3">
    <name type="scientific">Cytobacillus spartinae</name>
    <dbReference type="NCBI Taxonomy" id="3299023"/>
    <lineage>
        <taxon>Bacteria</taxon>
        <taxon>Bacillati</taxon>
        <taxon>Bacillota</taxon>
        <taxon>Bacilli</taxon>
        <taxon>Bacillales</taxon>
        <taxon>Bacillaceae</taxon>
        <taxon>Cytobacillus</taxon>
    </lineage>
</organism>
<keyword evidence="3" id="KW-1185">Reference proteome</keyword>
<proteinExistence type="predicted"/>
<dbReference type="Pfam" id="PF10737">
    <property type="entry name" value="GerPC"/>
    <property type="match status" value="1"/>
</dbReference>
<accession>A0ABW6K7K5</accession>
<gene>
    <name evidence="2" type="primary">gerPC</name>
    <name evidence="2" type="ORF">ACFYKX_05795</name>
</gene>
<feature type="compositionally biased region" description="Polar residues" evidence="1">
    <location>
        <begin position="150"/>
        <end position="165"/>
    </location>
</feature>
<dbReference type="InterPro" id="IPR019673">
    <property type="entry name" value="Spore_germination_GerPC"/>
</dbReference>
<evidence type="ECO:0000313" key="3">
    <source>
        <dbReference type="Proteomes" id="UP001601059"/>
    </source>
</evidence>